<dbReference type="Proteomes" id="UP001165063">
    <property type="component" value="Unassembled WGS sequence"/>
</dbReference>
<gene>
    <name evidence="9" type="ORF">Amon01_000568300</name>
</gene>
<dbReference type="OrthoDB" id="1931232at2759"/>
<evidence type="ECO:0000259" key="7">
    <source>
        <dbReference type="Pfam" id="PF01336"/>
    </source>
</evidence>
<dbReference type="Gene3D" id="3.30.1910.20">
    <property type="entry name" value="asparaginyl-tRNA synthetase, N-terminal domain"/>
    <property type="match status" value="1"/>
</dbReference>
<dbReference type="CDD" id="cd04323">
    <property type="entry name" value="AsnRS_cyto_like_N"/>
    <property type="match status" value="1"/>
</dbReference>
<evidence type="ECO:0000313" key="9">
    <source>
        <dbReference type="EMBL" id="GMG39860.1"/>
    </source>
</evidence>
<dbReference type="InterPro" id="IPR048952">
    <property type="entry name" value="AsnRS_N"/>
</dbReference>
<evidence type="ECO:0000313" key="10">
    <source>
        <dbReference type="Proteomes" id="UP001165063"/>
    </source>
</evidence>
<keyword evidence="3" id="KW-0648">Protein biosynthesis</keyword>
<keyword evidence="5" id="KW-0175">Coiled coil</keyword>
<keyword evidence="2" id="KW-0963">Cytoplasm</keyword>
<dbReference type="GO" id="GO:0006421">
    <property type="term" value="P:asparaginyl-tRNA aminoacylation"/>
    <property type="evidence" value="ECO:0007669"/>
    <property type="project" value="TreeGrafter"/>
</dbReference>
<dbReference type="Pfam" id="PF20917">
    <property type="entry name" value="AsnRS_N"/>
    <property type="match status" value="1"/>
</dbReference>
<organism evidence="9 10">
    <name type="scientific">Ambrosiozyma monospora</name>
    <name type="common">Yeast</name>
    <name type="synonym">Endomycopsis monosporus</name>
    <dbReference type="NCBI Taxonomy" id="43982"/>
    <lineage>
        <taxon>Eukaryota</taxon>
        <taxon>Fungi</taxon>
        <taxon>Dikarya</taxon>
        <taxon>Ascomycota</taxon>
        <taxon>Saccharomycotina</taxon>
        <taxon>Pichiomycetes</taxon>
        <taxon>Pichiales</taxon>
        <taxon>Pichiaceae</taxon>
        <taxon>Ambrosiozyma</taxon>
    </lineage>
</organism>
<dbReference type="AlphaFoldDB" id="A0A9W6Z1D7"/>
<evidence type="ECO:0000256" key="5">
    <source>
        <dbReference type="SAM" id="Coils"/>
    </source>
</evidence>
<dbReference type="InterPro" id="IPR012340">
    <property type="entry name" value="NA-bd_OB-fold"/>
</dbReference>
<name>A0A9W6Z1D7_AMBMO</name>
<dbReference type="InterPro" id="IPR004365">
    <property type="entry name" value="NA-bd_OB_tRNA"/>
</dbReference>
<dbReference type="GO" id="GO:0005737">
    <property type="term" value="C:cytoplasm"/>
    <property type="evidence" value="ECO:0007669"/>
    <property type="project" value="UniProtKB-SubCell"/>
</dbReference>
<reference evidence="9" key="1">
    <citation type="submission" date="2023-04" db="EMBL/GenBank/DDBJ databases">
        <title>Ambrosiozyma monospora NBRC 1965.</title>
        <authorList>
            <person name="Ichikawa N."/>
            <person name="Sato H."/>
            <person name="Tonouchi N."/>
        </authorList>
    </citation>
    <scope>NUCLEOTIDE SEQUENCE</scope>
    <source>
        <strain evidence="9">NBRC 1965</strain>
    </source>
</reference>
<keyword evidence="10" id="KW-1185">Reference proteome</keyword>
<keyword evidence="4" id="KW-0436">Ligase</keyword>
<sequence length="213" mass="23310">MSSIYINDKTGQDDLKTASGAQDSPFKTPAFALFKFPEAKLFVYKETESSYLEISASALKKAKKGADGLKKKEEKAKLQAEQKAAKEAEESAKLLEAMKITITEDKSLPKAQKIKIRDIGKHIGERIQVQGWIHRLRLQKGLAFIVLRDGTGFVQTVFSGDLANAYQTLNLTVESTLTITGTIKKLPEGKSAPGGVELFADFYKVVGLAPSDI</sequence>
<protein>
    <submittedName>
        <fullName evidence="9">Unnamed protein product</fullName>
    </submittedName>
</protein>
<dbReference type="SUPFAM" id="SSF50249">
    <property type="entry name" value="Nucleic acid-binding proteins"/>
    <property type="match status" value="1"/>
</dbReference>
<dbReference type="Gene3D" id="2.40.50.140">
    <property type="entry name" value="Nucleic acid-binding proteins"/>
    <property type="match status" value="1"/>
</dbReference>
<dbReference type="PANTHER" id="PTHR22594:SF16">
    <property type="entry name" value="ASPARAGINE--TRNA LIGASE, CYTOPLASMIC"/>
    <property type="match status" value="1"/>
</dbReference>
<comment type="caution">
    <text evidence="9">The sequence shown here is derived from an EMBL/GenBank/DDBJ whole genome shotgun (WGS) entry which is preliminary data.</text>
</comment>
<dbReference type="GO" id="GO:0005524">
    <property type="term" value="F:ATP binding"/>
    <property type="evidence" value="ECO:0007669"/>
    <property type="project" value="UniProtKB-KW"/>
</dbReference>
<feature type="coiled-coil region" evidence="5">
    <location>
        <begin position="59"/>
        <end position="98"/>
    </location>
</feature>
<dbReference type="PANTHER" id="PTHR22594">
    <property type="entry name" value="ASPARTYL/LYSYL-TRNA SYNTHETASE"/>
    <property type="match status" value="1"/>
</dbReference>
<evidence type="ECO:0000256" key="4">
    <source>
        <dbReference type="ARBA" id="ARBA00023146"/>
    </source>
</evidence>
<evidence type="ECO:0000256" key="3">
    <source>
        <dbReference type="ARBA" id="ARBA00022917"/>
    </source>
</evidence>
<feature type="domain" description="OB" evidence="7">
    <location>
        <begin position="128"/>
        <end position="205"/>
    </location>
</feature>
<comment type="subcellular location">
    <subcellularLocation>
        <location evidence="1">Cytoplasm</location>
    </subcellularLocation>
</comment>
<evidence type="ECO:0000256" key="6">
    <source>
        <dbReference type="SAM" id="MobiDB-lite"/>
    </source>
</evidence>
<dbReference type="EMBL" id="BSXU01003247">
    <property type="protein sequence ID" value="GMG39860.1"/>
    <property type="molecule type" value="Genomic_DNA"/>
</dbReference>
<dbReference type="GO" id="GO:0004816">
    <property type="term" value="F:asparagine-tRNA ligase activity"/>
    <property type="evidence" value="ECO:0007669"/>
    <property type="project" value="TreeGrafter"/>
</dbReference>
<feature type="region of interest" description="Disordered" evidence="6">
    <location>
        <begin position="1"/>
        <end position="23"/>
    </location>
</feature>
<evidence type="ECO:0000256" key="1">
    <source>
        <dbReference type="ARBA" id="ARBA00004496"/>
    </source>
</evidence>
<dbReference type="GO" id="GO:0003676">
    <property type="term" value="F:nucleic acid binding"/>
    <property type="evidence" value="ECO:0007669"/>
    <property type="project" value="InterPro"/>
</dbReference>
<dbReference type="Pfam" id="PF01336">
    <property type="entry name" value="tRNA_anti-codon"/>
    <property type="match status" value="1"/>
</dbReference>
<proteinExistence type="predicted"/>
<evidence type="ECO:0000256" key="2">
    <source>
        <dbReference type="ARBA" id="ARBA00022490"/>
    </source>
</evidence>
<keyword evidence="4" id="KW-0030">Aminoacyl-tRNA synthetase</keyword>
<evidence type="ECO:0000259" key="8">
    <source>
        <dbReference type="Pfam" id="PF20917"/>
    </source>
</evidence>
<feature type="domain" description="Asparagine--tRNA ligase N-terminal" evidence="8">
    <location>
        <begin position="22"/>
        <end position="109"/>
    </location>
</feature>
<accession>A0A9W6Z1D7</accession>